<keyword evidence="9" id="KW-0408">Iron</keyword>
<dbReference type="GO" id="GO:0051777">
    <property type="term" value="F:ent-kaurenoic acid monooxygenase activity"/>
    <property type="evidence" value="ECO:0007669"/>
    <property type="project" value="TreeGrafter"/>
</dbReference>
<reference evidence="13" key="1">
    <citation type="journal article" date="2017" name="Front. Plant Sci.">
        <title>Climate Clever Clovers: New Paradigm to Reduce the Environmental Footprint of Ruminants by Breeding Low Methanogenic Forages Utilizing Haplotype Variation.</title>
        <authorList>
            <person name="Kaur P."/>
            <person name="Appels R."/>
            <person name="Bayer P.E."/>
            <person name="Keeble-Gagnere G."/>
            <person name="Wang J."/>
            <person name="Hirakawa H."/>
            <person name="Shirasawa K."/>
            <person name="Vercoe P."/>
            <person name="Stefanova K."/>
            <person name="Durmic Z."/>
            <person name="Nichols P."/>
            <person name="Revell C."/>
            <person name="Isobe S.N."/>
            <person name="Edwards D."/>
            <person name="Erskine W."/>
        </authorList>
    </citation>
    <scope>NUCLEOTIDE SEQUENCE [LARGE SCALE GENOMIC DNA]</scope>
    <source>
        <strain evidence="13">cv. Daliak</strain>
    </source>
</reference>
<evidence type="ECO:0000256" key="4">
    <source>
        <dbReference type="ARBA" id="ARBA00022617"/>
    </source>
</evidence>
<protein>
    <recommendedName>
        <fullName evidence="14">Cytochrome P450</fullName>
    </recommendedName>
</protein>
<dbReference type="GO" id="GO:0016125">
    <property type="term" value="P:sterol metabolic process"/>
    <property type="evidence" value="ECO:0007669"/>
    <property type="project" value="TreeGrafter"/>
</dbReference>
<dbReference type="PROSITE" id="PS51257">
    <property type="entry name" value="PROKAR_LIPOPROTEIN"/>
    <property type="match status" value="1"/>
</dbReference>
<comment type="cofactor">
    <cofactor evidence="1">
        <name>heme</name>
        <dbReference type="ChEBI" id="CHEBI:30413"/>
    </cofactor>
</comment>
<evidence type="ECO:0000256" key="9">
    <source>
        <dbReference type="ARBA" id="ARBA00023004"/>
    </source>
</evidence>
<dbReference type="AlphaFoldDB" id="A0A2Z6NY39"/>
<dbReference type="GO" id="GO:0016020">
    <property type="term" value="C:membrane"/>
    <property type="evidence" value="ECO:0007669"/>
    <property type="project" value="UniProtKB-SubCell"/>
</dbReference>
<dbReference type="PANTHER" id="PTHR24286:SF199">
    <property type="entry name" value="CYTOCHROME P450 88D6"/>
    <property type="match status" value="1"/>
</dbReference>
<comment type="subcellular location">
    <subcellularLocation>
        <location evidence="2">Membrane</location>
        <topology evidence="2">Single-pass membrane protein</topology>
    </subcellularLocation>
</comment>
<comment type="similarity">
    <text evidence="3">Belongs to the cytochrome P450 family.</text>
</comment>
<dbReference type="Proteomes" id="UP000242715">
    <property type="component" value="Unassembled WGS sequence"/>
</dbReference>
<proteinExistence type="inferred from homology"/>
<evidence type="ECO:0000313" key="13">
    <source>
        <dbReference type="Proteomes" id="UP000242715"/>
    </source>
</evidence>
<evidence type="ECO:0000313" key="12">
    <source>
        <dbReference type="EMBL" id="GAU48336.1"/>
    </source>
</evidence>
<organism evidence="12 13">
    <name type="scientific">Trifolium subterraneum</name>
    <name type="common">Subterranean clover</name>
    <dbReference type="NCBI Taxonomy" id="3900"/>
    <lineage>
        <taxon>Eukaryota</taxon>
        <taxon>Viridiplantae</taxon>
        <taxon>Streptophyta</taxon>
        <taxon>Embryophyta</taxon>
        <taxon>Tracheophyta</taxon>
        <taxon>Spermatophyta</taxon>
        <taxon>Magnoliopsida</taxon>
        <taxon>eudicotyledons</taxon>
        <taxon>Gunneridae</taxon>
        <taxon>Pentapetalae</taxon>
        <taxon>rosids</taxon>
        <taxon>fabids</taxon>
        <taxon>Fabales</taxon>
        <taxon>Fabaceae</taxon>
        <taxon>Papilionoideae</taxon>
        <taxon>50 kb inversion clade</taxon>
        <taxon>NPAAA clade</taxon>
        <taxon>Hologalegina</taxon>
        <taxon>IRL clade</taxon>
        <taxon>Trifolieae</taxon>
        <taxon>Trifolium</taxon>
    </lineage>
</organism>
<dbReference type="EMBL" id="DF974408">
    <property type="protein sequence ID" value="GAU48336.1"/>
    <property type="molecule type" value="Genomic_DNA"/>
</dbReference>
<dbReference type="GO" id="GO:0005506">
    <property type="term" value="F:iron ion binding"/>
    <property type="evidence" value="ECO:0007669"/>
    <property type="project" value="InterPro"/>
</dbReference>
<evidence type="ECO:0000256" key="1">
    <source>
        <dbReference type="ARBA" id="ARBA00001971"/>
    </source>
</evidence>
<keyword evidence="4" id="KW-0349">Heme</keyword>
<gene>
    <name evidence="12" type="ORF">TSUD_351760</name>
</gene>
<sequence>MKFQWFWISAATLLACYIFVNKVLRNLNDWYYDLKLRKRPNPLPPGDMGWPLIGNLWPFFKCFSSGNRETFVNNIVLSPSIIVTAHDICKKVLNDEVTFKLGYPKAVTVLASNRVLSSEHGRLKRLVTAPIAGHNVSTMYLERIEDIVINKLEELSSMKHPIEFLDEMTKVSFQFVIQIFLGSCDQGTVNKIGDLFHVMSSALFSLMPINVPGFLFNKALKARKKFAKIVQSIIDERRMTAKNGQIGEKNDLLNILLEIKDEEGEKLEDKDIIDLLISLLFGGHDSTAAGRARRNHESKTTLAKTTKY</sequence>
<evidence type="ECO:0000256" key="3">
    <source>
        <dbReference type="ARBA" id="ARBA00010617"/>
    </source>
</evidence>
<evidence type="ECO:0000256" key="5">
    <source>
        <dbReference type="ARBA" id="ARBA00022692"/>
    </source>
</evidence>
<evidence type="ECO:0000256" key="2">
    <source>
        <dbReference type="ARBA" id="ARBA00004167"/>
    </source>
</evidence>
<evidence type="ECO:0000256" key="8">
    <source>
        <dbReference type="ARBA" id="ARBA00023002"/>
    </source>
</evidence>
<keyword evidence="13" id="KW-1185">Reference proteome</keyword>
<keyword evidence="8" id="KW-0560">Oxidoreductase</keyword>
<evidence type="ECO:0000256" key="7">
    <source>
        <dbReference type="ARBA" id="ARBA00022989"/>
    </source>
</evidence>
<evidence type="ECO:0000256" key="11">
    <source>
        <dbReference type="SAM" id="Phobius"/>
    </source>
</evidence>
<dbReference type="GO" id="GO:0010268">
    <property type="term" value="P:brassinosteroid homeostasis"/>
    <property type="evidence" value="ECO:0007669"/>
    <property type="project" value="TreeGrafter"/>
</dbReference>
<evidence type="ECO:0000256" key="10">
    <source>
        <dbReference type="ARBA" id="ARBA00023136"/>
    </source>
</evidence>
<dbReference type="GO" id="GO:0020037">
    <property type="term" value="F:heme binding"/>
    <property type="evidence" value="ECO:0007669"/>
    <property type="project" value="InterPro"/>
</dbReference>
<dbReference type="Gene3D" id="1.10.630.10">
    <property type="entry name" value="Cytochrome P450"/>
    <property type="match status" value="1"/>
</dbReference>
<dbReference type="InterPro" id="IPR036396">
    <property type="entry name" value="Cyt_P450_sf"/>
</dbReference>
<dbReference type="PANTHER" id="PTHR24286">
    <property type="entry name" value="CYTOCHROME P450 26"/>
    <property type="match status" value="1"/>
</dbReference>
<dbReference type="GO" id="GO:0016132">
    <property type="term" value="P:brassinosteroid biosynthetic process"/>
    <property type="evidence" value="ECO:0007669"/>
    <property type="project" value="TreeGrafter"/>
</dbReference>
<feature type="transmembrane region" description="Helical" evidence="11">
    <location>
        <begin position="6"/>
        <end position="24"/>
    </location>
</feature>
<evidence type="ECO:0008006" key="14">
    <source>
        <dbReference type="Google" id="ProtNLM"/>
    </source>
</evidence>
<keyword evidence="5 11" id="KW-0812">Transmembrane</keyword>
<name>A0A2Z6NY39_TRISU</name>
<dbReference type="Pfam" id="PF00067">
    <property type="entry name" value="p450"/>
    <property type="match status" value="1"/>
</dbReference>
<accession>A0A2Z6NY39</accession>
<keyword evidence="7 11" id="KW-1133">Transmembrane helix</keyword>
<dbReference type="InterPro" id="IPR001128">
    <property type="entry name" value="Cyt_P450"/>
</dbReference>
<evidence type="ECO:0000256" key="6">
    <source>
        <dbReference type="ARBA" id="ARBA00022723"/>
    </source>
</evidence>
<keyword evidence="10 11" id="KW-0472">Membrane</keyword>
<dbReference type="GO" id="GO:0005783">
    <property type="term" value="C:endoplasmic reticulum"/>
    <property type="evidence" value="ECO:0007669"/>
    <property type="project" value="TreeGrafter"/>
</dbReference>
<keyword evidence="6" id="KW-0479">Metal-binding</keyword>
<dbReference type="SUPFAM" id="SSF48264">
    <property type="entry name" value="Cytochrome P450"/>
    <property type="match status" value="1"/>
</dbReference>
<dbReference type="OrthoDB" id="1383773at2759"/>